<dbReference type="Proteomes" id="UP001183582">
    <property type="component" value="Unassembled WGS sequence"/>
</dbReference>
<proteinExistence type="predicted"/>
<dbReference type="GeneID" id="301456870"/>
<reference evidence="1 2" key="1">
    <citation type="submission" date="2021-06" db="EMBL/GenBank/DDBJ databases">
        <title>Genome-based taxonomic framework of Microbacterium strains isolated from marine environment, the description of four new species and reclassification of four preexisting species.</title>
        <authorList>
            <person name="Lee S.D."/>
            <person name="Kim S.-M."/>
            <person name="Byeon Y.-S."/>
            <person name="Yang H.L."/>
            <person name="Kim I.S."/>
        </authorList>
    </citation>
    <scope>NUCLEOTIDE SEQUENCE [LARGE SCALE GENOMIC DNA]</scope>
    <source>
        <strain evidence="1 2">KACC 20514</strain>
    </source>
</reference>
<dbReference type="EMBL" id="JAHWXH010000001">
    <property type="protein sequence ID" value="MDS0244291.1"/>
    <property type="molecule type" value="Genomic_DNA"/>
</dbReference>
<dbReference type="AlphaFoldDB" id="A0AAJ2HDW3"/>
<protein>
    <submittedName>
        <fullName evidence="1">Uncharacterized protein</fullName>
    </submittedName>
</protein>
<organism evidence="1 2">
    <name type="scientific">Microbacterium aurantiacum</name>
    <dbReference type="NCBI Taxonomy" id="162393"/>
    <lineage>
        <taxon>Bacteria</taxon>
        <taxon>Bacillati</taxon>
        <taxon>Actinomycetota</taxon>
        <taxon>Actinomycetes</taxon>
        <taxon>Micrococcales</taxon>
        <taxon>Microbacteriaceae</taxon>
        <taxon>Microbacterium</taxon>
    </lineage>
</organism>
<name>A0AAJ2HDW3_9MICO</name>
<dbReference type="RefSeq" id="WP_310890376.1">
    <property type="nucleotide sequence ID" value="NZ_BAAAGR010000001.1"/>
</dbReference>
<comment type="caution">
    <text evidence="1">The sequence shown here is derived from an EMBL/GenBank/DDBJ whole genome shotgun (WGS) entry which is preliminary data.</text>
</comment>
<accession>A0AAJ2HDW3</accession>
<evidence type="ECO:0000313" key="1">
    <source>
        <dbReference type="EMBL" id="MDS0244291.1"/>
    </source>
</evidence>
<evidence type="ECO:0000313" key="2">
    <source>
        <dbReference type="Proteomes" id="UP001183582"/>
    </source>
</evidence>
<gene>
    <name evidence="1" type="ORF">KZC50_01550</name>
</gene>
<sequence length="100" mass="10567">MRISVTESGADLLDPADFTRFHVESALPAAQIDAALQAAGAGRVDNDHAFVSVAFLRSHAPAGDEQWSDGLQKMIAYAQSKGWVSADGEHLQAHVAAHAD</sequence>